<dbReference type="Proteomes" id="UP000228380">
    <property type="component" value="Chromosome 8"/>
</dbReference>
<dbReference type="Pfam" id="PF01554">
    <property type="entry name" value="MatE"/>
    <property type="match status" value="1"/>
</dbReference>
<dbReference type="RefSeq" id="XP_038984435.1">
    <property type="nucleotide sequence ID" value="XM_039128507.1"/>
</dbReference>
<accession>A0A8B9AD96</accession>
<dbReference type="KEGG" id="pda:103722862"/>
<reference evidence="4" key="2">
    <citation type="submission" date="2025-08" db="UniProtKB">
        <authorList>
            <consortium name="RefSeq"/>
        </authorList>
    </citation>
    <scope>IDENTIFICATION</scope>
    <source>
        <tissue evidence="4">Young leaves</tissue>
    </source>
</reference>
<protein>
    <submittedName>
        <fullName evidence="4">Protein DETOXIFICATION 16-like</fullName>
    </submittedName>
</protein>
<organism evidence="3 4">
    <name type="scientific">Phoenix dactylifera</name>
    <name type="common">Date palm</name>
    <dbReference type="NCBI Taxonomy" id="42345"/>
    <lineage>
        <taxon>Eukaryota</taxon>
        <taxon>Viridiplantae</taxon>
        <taxon>Streptophyta</taxon>
        <taxon>Embryophyta</taxon>
        <taxon>Tracheophyta</taxon>
        <taxon>Spermatophyta</taxon>
        <taxon>Magnoliopsida</taxon>
        <taxon>Liliopsida</taxon>
        <taxon>Arecaceae</taxon>
        <taxon>Coryphoideae</taxon>
        <taxon>Phoeniceae</taxon>
        <taxon>Phoenix</taxon>
    </lineage>
</organism>
<keyword evidence="3" id="KW-1185">Reference proteome</keyword>
<evidence type="ECO:0000313" key="4">
    <source>
        <dbReference type="RefSeq" id="XP_038984435.1"/>
    </source>
</evidence>
<dbReference type="InterPro" id="IPR002528">
    <property type="entry name" value="MATE_fam"/>
</dbReference>
<keyword evidence="2" id="KW-1133">Transmembrane helix</keyword>
<gene>
    <name evidence="4" type="primary">LOC103722862</name>
</gene>
<feature type="transmembrane region" description="Helical" evidence="2">
    <location>
        <begin position="199"/>
        <end position="218"/>
    </location>
</feature>
<keyword evidence="2" id="KW-0812">Transmembrane</keyword>
<dbReference type="PANTHER" id="PTHR11206">
    <property type="entry name" value="MULTIDRUG RESISTANCE PROTEIN"/>
    <property type="match status" value="1"/>
</dbReference>
<evidence type="ECO:0000313" key="3">
    <source>
        <dbReference type="Proteomes" id="UP000228380"/>
    </source>
</evidence>
<reference evidence="3" key="1">
    <citation type="journal article" date="2019" name="Nat. Commun.">
        <title>Genome-wide association mapping of date palm fruit traits.</title>
        <authorList>
            <person name="Hazzouri K.M."/>
            <person name="Gros-Balthazard M."/>
            <person name="Flowers J.M."/>
            <person name="Copetti D."/>
            <person name="Lemansour A."/>
            <person name="Lebrun M."/>
            <person name="Masmoudi K."/>
            <person name="Ferrand S."/>
            <person name="Dhar M.I."/>
            <person name="Fresquez Z.A."/>
            <person name="Rosas U."/>
            <person name="Zhang J."/>
            <person name="Talag J."/>
            <person name="Lee S."/>
            <person name="Kudrna D."/>
            <person name="Powell R.F."/>
            <person name="Leitch I.J."/>
            <person name="Krueger R.R."/>
            <person name="Wing R.A."/>
            <person name="Amiri K.M.A."/>
            <person name="Purugganan M.D."/>
        </authorList>
    </citation>
    <scope>NUCLEOTIDE SEQUENCE [LARGE SCALE GENOMIC DNA]</scope>
    <source>
        <strain evidence="3">cv. Khalas</strain>
    </source>
</reference>
<dbReference type="GO" id="GO:0015297">
    <property type="term" value="F:antiporter activity"/>
    <property type="evidence" value="ECO:0007669"/>
    <property type="project" value="InterPro"/>
</dbReference>
<dbReference type="GO" id="GO:0042910">
    <property type="term" value="F:xenobiotic transmembrane transporter activity"/>
    <property type="evidence" value="ECO:0007669"/>
    <property type="project" value="InterPro"/>
</dbReference>
<feature type="transmembrane region" description="Helical" evidence="2">
    <location>
        <begin position="158"/>
        <end position="178"/>
    </location>
</feature>
<comment type="similarity">
    <text evidence="1">Belongs to the multi antimicrobial extrusion (MATE) (TC 2.A.66.1) family.</text>
</comment>
<evidence type="ECO:0000256" key="2">
    <source>
        <dbReference type="SAM" id="Phobius"/>
    </source>
</evidence>
<keyword evidence="2" id="KW-0472">Membrane</keyword>
<proteinExistence type="inferred from homology"/>
<dbReference type="AlphaFoldDB" id="A0A8B9AD96"/>
<dbReference type="GO" id="GO:0016020">
    <property type="term" value="C:membrane"/>
    <property type="evidence" value="ECO:0007669"/>
    <property type="project" value="InterPro"/>
</dbReference>
<evidence type="ECO:0000256" key="1">
    <source>
        <dbReference type="ARBA" id="ARBA00010199"/>
    </source>
</evidence>
<dbReference type="OrthoDB" id="2126698at2759"/>
<feature type="transmembrane region" description="Helical" evidence="2">
    <location>
        <begin position="118"/>
        <end position="146"/>
    </location>
</feature>
<sequence>MEERTDLTSVSLPIIESDEALQPSSLLCILCTKVEHSATRNLLPVMGTPRLILCPDAPQYSVNTLWRARASLTLALASSRQSSAKSKCSLALFVKLSPDCKKTWTGFSKEALHDIINFIRLAVPSAVMVCLELWSVELVVLLSGLLPNPQLETSVLSISLNTISIVFMVPFGCGAAVSTRVSNELGAGRPQAARLAVRVVVFMAIAQGLVVGSTMVFVRKLWGYAYSNEEEVVNYVAVMMPILAASNIMDGVQCVLSGT</sequence>
<name>A0A8B9AD96_PHODC</name>
<dbReference type="GeneID" id="103722862"/>